<sequence length="57" mass="6331">MSTVRANVDVLSAYLQSMQCAIGKAKRGSDVEDMYFIEKLEKMANRLGYNLIKSGGE</sequence>
<dbReference type="AlphaFoldDB" id="A0A0F9R0X9"/>
<dbReference type="EMBL" id="LAZR01001224">
    <property type="protein sequence ID" value="KKN48404.1"/>
    <property type="molecule type" value="Genomic_DNA"/>
</dbReference>
<proteinExistence type="predicted"/>
<protein>
    <submittedName>
        <fullName evidence="1">Uncharacterized protein</fullName>
    </submittedName>
</protein>
<comment type="caution">
    <text evidence="1">The sequence shown here is derived from an EMBL/GenBank/DDBJ whole genome shotgun (WGS) entry which is preliminary data.</text>
</comment>
<reference evidence="1" key="1">
    <citation type="journal article" date="2015" name="Nature">
        <title>Complex archaea that bridge the gap between prokaryotes and eukaryotes.</title>
        <authorList>
            <person name="Spang A."/>
            <person name="Saw J.H."/>
            <person name="Jorgensen S.L."/>
            <person name="Zaremba-Niedzwiedzka K."/>
            <person name="Martijn J."/>
            <person name="Lind A.E."/>
            <person name="van Eijk R."/>
            <person name="Schleper C."/>
            <person name="Guy L."/>
            <person name="Ettema T.J."/>
        </authorList>
    </citation>
    <scope>NUCLEOTIDE SEQUENCE</scope>
</reference>
<name>A0A0F9R0X9_9ZZZZ</name>
<accession>A0A0F9R0X9</accession>
<organism evidence="1">
    <name type="scientific">marine sediment metagenome</name>
    <dbReference type="NCBI Taxonomy" id="412755"/>
    <lineage>
        <taxon>unclassified sequences</taxon>
        <taxon>metagenomes</taxon>
        <taxon>ecological metagenomes</taxon>
    </lineage>
</organism>
<evidence type="ECO:0000313" key="1">
    <source>
        <dbReference type="EMBL" id="KKN48404.1"/>
    </source>
</evidence>
<gene>
    <name evidence="1" type="ORF">LCGC14_0653510</name>
</gene>